<evidence type="ECO:0000256" key="1">
    <source>
        <dbReference type="ARBA" id="ARBA00022448"/>
    </source>
</evidence>
<comment type="caution">
    <text evidence="11">The sequence shown here is derived from an EMBL/GenBank/DDBJ whole genome shotgun (WGS) entry which is preliminary data.</text>
</comment>
<evidence type="ECO:0000256" key="5">
    <source>
        <dbReference type="ARBA" id="ARBA00022692"/>
    </source>
</evidence>
<evidence type="ECO:0000256" key="8">
    <source>
        <dbReference type="ARBA" id="ARBA00022989"/>
    </source>
</evidence>
<dbReference type="NCBIfam" id="TIGR01946">
    <property type="entry name" value="rnfD"/>
    <property type="match status" value="1"/>
</dbReference>
<evidence type="ECO:0000256" key="4">
    <source>
        <dbReference type="ARBA" id="ARBA00022643"/>
    </source>
</evidence>
<comment type="function">
    <text evidence="10">Part of a membrane-bound complex that couples electron transfer with translocation of ions across the membrane.</text>
</comment>
<feature type="modified residue" description="FMN phosphoryl threonine" evidence="10">
    <location>
        <position position="180"/>
    </location>
</feature>
<keyword evidence="12" id="KW-1185">Reference proteome</keyword>
<evidence type="ECO:0000313" key="12">
    <source>
        <dbReference type="Proteomes" id="UP000190896"/>
    </source>
</evidence>
<dbReference type="EMBL" id="MPRJ01000031">
    <property type="protein sequence ID" value="OOZ36629.1"/>
    <property type="molecule type" value="Genomic_DNA"/>
</dbReference>
<keyword evidence="3 10" id="KW-0285">Flavoprotein</keyword>
<dbReference type="HAMAP" id="MF_00462">
    <property type="entry name" value="RsxD_RnfD"/>
    <property type="match status" value="1"/>
</dbReference>
<reference evidence="11 12" key="1">
    <citation type="submission" date="2016-11" db="EMBL/GenBank/DDBJ databases">
        <title>Mixed transmission modes and dynamic genome evolution in an obligate animal-bacterial symbiosis.</title>
        <authorList>
            <person name="Russell S.L."/>
            <person name="Corbett-Detig R.B."/>
            <person name="Cavanaugh C.M."/>
        </authorList>
    </citation>
    <scope>NUCLEOTIDE SEQUENCE [LARGE SCALE GENOMIC DNA]</scope>
    <source>
        <strain evidence="11">Se-Cadez</strain>
    </source>
</reference>
<feature type="transmembrane region" description="Helical" evidence="10">
    <location>
        <begin position="259"/>
        <end position="280"/>
    </location>
</feature>
<dbReference type="GO" id="GO:0022900">
    <property type="term" value="P:electron transport chain"/>
    <property type="evidence" value="ECO:0007669"/>
    <property type="project" value="UniProtKB-UniRule"/>
</dbReference>
<name>A0A1T2KUT8_9GAMM</name>
<evidence type="ECO:0000256" key="9">
    <source>
        <dbReference type="ARBA" id="ARBA00023136"/>
    </source>
</evidence>
<feature type="transmembrane region" description="Helical" evidence="10">
    <location>
        <begin position="45"/>
        <end position="62"/>
    </location>
</feature>
<keyword evidence="7 10" id="KW-0249">Electron transport</keyword>
<dbReference type="InterPro" id="IPR004338">
    <property type="entry name" value="NqrB/RnfD"/>
</dbReference>
<evidence type="ECO:0000256" key="3">
    <source>
        <dbReference type="ARBA" id="ARBA00022630"/>
    </source>
</evidence>
<comment type="cofactor">
    <cofactor evidence="10">
        <name>FMN</name>
        <dbReference type="ChEBI" id="CHEBI:58210"/>
    </cofactor>
</comment>
<keyword evidence="4 10" id="KW-0288">FMN</keyword>
<evidence type="ECO:0000256" key="10">
    <source>
        <dbReference type="HAMAP-Rule" id="MF_00462"/>
    </source>
</evidence>
<keyword evidence="8 10" id="KW-1133">Transmembrane helix</keyword>
<keyword evidence="10" id="KW-0997">Cell inner membrane</keyword>
<evidence type="ECO:0000256" key="7">
    <source>
        <dbReference type="ARBA" id="ARBA00022982"/>
    </source>
</evidence>
<dbReference type="OrthoDB" id="9776359at2"/>
<gene>
    <name evidence="10" type="primary">rnfD</name>
    <name evidence="11" type="ORF">BOW51_06210</name>
</gene>
<evidence type="ECO:0000256" key="6">
    <source>
        <dbReference type="ARBA" id="ARBA00022967"/>
    </source>
</evidence>
<dbReference type="Pfam" id="PF03116">
    <property type="entry name" value="NQR2_RnfD_RnfE"/>
    <property type="match status" value="1"/>
</dbReference>
<dbReference type="GO" id="GO:0055085">
    <property type="term" value="P:transmembrane transport"/>
    <property type="evidence" value="ECO:0007669"/>
    <property type="project" value="InterPro"/>
</dbReference>
<comment type="subunit">
    <text evidence="10">The complex is composed of six subunits: RnfA, RnfB, RnfC, RnfD, RnfE and RnfG.</text>
</comment>
<feature type="transmembrane region" description="Helical" evidence="10">
    <location>
        <begin position="292"/>
        <end position="309"/>
    </location>
</feature>
<evidence type="ECO:0000256" key="2">
    <source>
        <dbReference type="ARBA" id="ARBA00022553"/>
    </source>
</evidence>
<protein>
    <recommendedName>
        <fullName evidence="10">Ion-translocating oxidoreductase complex subunit D</fullName>
        <ecNumber evidence="10">7.-.-.-</ecNumber>
    </recommendedName>
    <alternativeName>
        <fullName evidence="10">Rnf electron transport complex subunit D</fullName>
    </alternativeName>
</protein>
<dbReference type="NCBIfam" id="NF002011">
    <property type="entry name" value="PRK00816.1"/>
    <property type="match status" value="1"/>
</dbReference>
<keyword evidence="10" id="KW-1003">Cell membrane</keyword>
<comment type="similarity">
    <text evidence="10">Belongs to the NqrB/RnfD family.</text>
</comment>
<dbReference type="Proteomes" id="UP000190896">
    <property type="component" value="Unassembled WGS sequence"/>
</dbReference>
<proteinExistence type="inferred from homology"/>
<comment type="subcellular location">
    <subcellularLocation>
        <location evidence="10">Cell inner membrane</location>
        <topology evidence="10">Multi-pass membrane protein</topology>
    </subcellularLocation>
</comment>
<feature type="transmembrane region" description="Helical" evidence="10">
    <location>
        <begin position="69"/>
        <end position="89"/>
    </location>
</feature>
<dbReference type="AlphaFoldDB" id="A0A1T2KUT8"/>
<dbReference type="GO" id="GO:0005886">
    <property type="term" value="C:plasma membrane"/>
    <property type="evidence" value="ECO:0007669"/>
    <property type="project" value="UniProtKB-SubCell"/>
</dbReference>
<organism evidence="11 12">
    <name type="scientific">Solemya velesiana gill symbiont</name>
    <dbReference type="NCBI Taxonomy" id="1918948"/>
    <lineage>
        <taxon>Bacteria</taxon>
        <taxon>Pseudomonadati</taxon>
        <taxon>Pseudomonadota</taxon>
        <taxon>Gammaproteobacteria</taxon>
        <taxon>sulfur-oxidizing symbionts</taxon>
    </lineage>
</organism>
<keyword evidence="2 10" id="KW-0597">Phosphoprotein</keyword>
<dbReference type="EC" id="7.-.-.-" evidence="10"/>
<feature type="transmembrane region" description="Helical" evidence="10">
    <location>
        <begin position="21"/>
        <end position="39"/>
    </location>
</feature>
<dbReference type="RefSeq" id="WP_078486830.1">
    <property type="nucleotide sequence ID" value="NZ_MPRJ01000031.1"/>
</dbReference>
<sequence length="347" mass="37776">MQFQTLTSPHTERPNSISITMLWVTIALVPGIAAMLWYFGWGILVSILLAVVTAIGCEALAMKLRGRPALPAISDLSAVVTALLFAIAVPPLLPWWLTVLGMAFAILLVKHMYGGIGYNPFNPAMAAYVLLLISYPTDMISWLPPDMLNEHPLTLGQVLSIKFAGIYPQGLGIDALTMATPLDEMRTQLDLNQTLSEIKQSPLWGNFGGRGWECVGNWYLLGGLILLYKRIISWHIPVAMLGAMLVLATFFHVLDQDAFPTGMFHIFTGATLLGAFFIATDPVTASTTKKGQLIYGAGIGAIVYVIRTWGGYPDAVAFAVLLMNLAAPTIDYYTQPQVFGHRSGSNE</sequence>
<dbReference type="PANTHER" id="PTHR30578">
    <property type="entry name" value="ELECTRON TRANSPORT COMPLEX PROTEIN RNFD"/>
    <property type="match status" value="1"/>
</dbReference>
<feature type="transmembrane region" description="Helical" evidence="10">
    <location>
        <begin position="234"/>
        <end position="253"/>
    </location>
</feature>
<keyword evidence="1 10" id="KW-0813">Transport</keyword>
<dbReference type="PANTHER" id="PTHR30578:SF0">
    <property type="entry name" value="ION-TRANSLOCATING OXIDOREDUCTASE COMPLEX SUBUNIT D"/>
    <property type="match status" value="1"/>
</dbReference>
<dbReference type="InterPro" id="IPR011303">
    <property type="entry name" value="RnfD_bac"/>
</dbReference>
<accession>A0A1T2KUT8</accession>
<keyword evidence="9 10" id="KW-0472">Membrane</keyword>
<evidence type="ECO:0000313" key="11">
    <source>
        <dbReference type="EMBL" id="OOZ36629.1"/>
    </source>
</evidence>
<keyword evidence="6 10" id="KW-1278">Translocase</keyword>
<keyword evidence="5 10" id="KW-0812">Transmembrane</keyword>
<comment type="caution">
    <text evidence="10">Lacks conserved residue(s) required for the propagation of feature annotation.</text>
</comment>